<comment type="caution">
    <text evidence="5">The sequence shown here is derived from an EMBL/GenBank/DDBJ whole genome shotgun (WGS) entry which is preliminary data.</text>
</comment>
<evidence type="ECO:0000256" key="3">
    <source>
        <dbReference type="HAMAP-Rule" id="MF_01032"/>
    </source>
</evidence>
<evidence type="ECO:0000313" key="5">
    <source>
        <dbReference type="EMBL" id="MFD1522036.1"/>
    </source>
</evidence>
<dbReference type="InterPro" id="IPR011827">
    <property type="entry name" value="LeuD_type2/HacB/DmdB"/>
</dbReference>
<comment type="catalytic activity">
    <reaction evidence="3">
        <text>(2R,3S)-3-isopropylmalate = (2S)-2-isopropylmalate</text>
        <dbReference type="Rhea" id="RHEA:32287"/>
        <dbReference type="ChEBI" id="CHEBI:1178"/>
        <dbReference type="ChEBI" id="CHEBI:35121"/>
        <dbReference type="EC" id="4.2.1.33"/>
    </reaction>
</comment>
<dbReference type="PANTHER" id="PTHR43345:SF2">
    <property type="entry name" value="3-ISOPROPYLMALATE DEHYDRATASE SMALL SUBUNIT 1"/>
    <property type="match status" value="1"/>
</dbReference>
<proteinExistence type="inferred from homology"/>
<dbReference type="SUPFAM" id="SSF52016">
    <property type="entry name" value="LeuD/IlvD-like"/>
    <property type="match status" value="1"/>
</dbReference>
<comment type="pathway">
    <text evidence="3">Amino-acid biosynthesis; L-leucine biosynthesis; L-leucine from 3-methyl-2-oxobutanoate: step 2/4.</text>
</comment>
<comment type="similarity">
    <text evidence="1 3">Belongs to the LeuD family. LeuD type 2 subfamily.</text>
</comment>
<reference evidence="6" key="1">
    <citation type="journal article" date="2019" name="Int. J. Syst. Evol. Microbiol.">
        <title>The Global Catalogue of Microorganisms (GCM) 10K type strain sequencing project: providing services to taxonomists for standard genome sequencing and annotation.</title>
        <authorList>
            <consortium name="The Broad Institute Genomics Platform"/>
            <consortium name="The Broad Institute Genome Sequencing Center for Infectious Disease"/>
            <person name="Wu L."/>
            <person name="Ma J."/>
        </authorList>
    </citation>
    <scope>NUCLEOTIDE SEQUENCE [LARGE SCALE GENOMIC DNA]</scope>
    <source>
        <strain evidence="6">CCM 7043</strain>
    </source>
</reference>
<evidence type="ECO:0000256" key="1">
    <source>
        <dbReference type="ARBA" id="ARBA00009869"/>
    </source>
</evidence>
<keyword evidence="3" id="KW-0432">Leucine biosynthesis</keyword>
<keyword evidence="6" id="KW-1185">Reference proteome</keyword>
<protein>
    <recommendedName>
        <fullName evidence="3">3-isopropylmalate dehydratase small subunit</fullName>
        <ecNumber evidence="3">4.2.1.33</ecNumber>
    </recommendedName>
    <alternativeName>
        <fullName evidence="3">Alpha-IPM isomerase</fullName>
        <shortName evidence="3">IPMI</shortName>
    </alternativeName>
    <alternativeName>
        <fullName evidence="3">Isopropylmalate isomerase</fullName>
    </alternativeName>
</protein>
<keyword evidence="2 3" id="KW-0456">Lyase</keyword>
<dbReference type="InterPro" id="IPR000573">
    <property type="entry name" value="AconitaseA/IPMdHydase_ssu_swvl"/>
</dbReference>
<keyword evidence="3" id="KW-0100">Branched-chain amino acid biosynthesis</keyword>
<dbReference type="PANTHER" id="PTHR43345">
    <property type="entry name" value="3-ISOPROPYLMALATE DEHYDRATASE SMALL SUBUNIT 2-RELATED-RELATED"/>
    <property type="match status" value="1"/>
</dbReference>
<dbReference type="HAMAP" id="MF_01032">
    <property type="entry name" value="LeuD_type2"/>
    <property type="match status" value="1"/>
</dbReference>
<dbReference type="InterPro" id="IPR050075">
    <property type="entry name" value="LeuD"/>
</dbReference>
<comment type="function">
    <text evidence="3">Catalyzes the isomerization between 2-isopropylmalate and 3-isopropylmalate, via the formation of 2-isopropylmaleate.</text>
</comment>
<dbReference type="Pfam" id="PF00694">
    <property type="entry name" value="Aconitase_C"/>
    <property type="match status" value="1"/>
</dbReference>
<gene>
    <name evidence="3" type="primary">leuD</name>
    <name evidence="5" type="ORF">ACFSJD_31385</name>
</gene>
<dbReference type="CDD" id="cd01577">
    <property type="entry name" value="IPMI_Swivel"/>
    <property type="match status" value="1"/>
</dbReference>
<evidence type="ECO:0000256" key="2">
    <source>
        <dbReference type="ARBA" id="ARBA00023239"/>
    </source>
</evidence>
<sequence length="179" mass="18400">MSELAQGVVGGTAIVFGDDVNTDVIIPGRYLVSIDPAELAEHAFEPLGAEVQQRLRASDVVVAGRNFGCGSAREQASTCLIGAGISAVVARSFSRVFFRNAINTGLVAVECPDAVDAIEDGAEVLVDYGAGTVTVGERSFGFAPYPPGLRVILEAGGLIPHLMQQAAAAKDKAGAGQRG</sequence>
<dbReference type="Proteomes" id="UP001597114">
    <property type="component" value="Unassembled WGS sequence"/>
</dbReference>
<dbReference type="EC" id="4.2.1.33" evidence="3"/>
<accession>A0ABW4F3C6</accession>
<dbReference type="EMBL" id="JBHUCO010000044">
    <property type="protein sequence ID" value="MFD1522036.1"/>
    <property type="molecule type" value="Genomic_DNA"/>
</dbReference>
<dbReference type="InterPro" id="IPR033940">
    <property type="entry name" value="IPMI_Swivel"/>
</dbReference>
<evidence type="ECO:0000313" key="6">
    <source>
        <dbReference type="Proteomes" id="UP001597114"/>
    </source>
</evidence>
<dbReference type="InterPro" id="IPR015928">
    <property type="entry name" value="Aconitase/3IPM_dehydase_swvl"/>
</dbReference>
<dbReference type="RefSeq" id="WP_344729848.1">
    <property type="nucleotide sequence ID" value="NZ_BAAAUS010000064.1"/>
</dbReference>
<name>A0ABW4F3C6_9PSEU</name>
<evidence type="ECO:0000259" key="4">
    <source>
        <dbReference type="Pfam" id="PF00694"/>
    </source>
</evidence>
<dbReference type="NCBIfam" id="TIGR02087">
    <property type="entry name" value="LEUD_arch"/>
    <property type="match status" value="1"/>
</dbReference>
<comment type="subunit">
    <text evidence="3">Heterodimer of LeuC and LeuD.</text>
</comment>
<organism evidence="5 6">
    <name type="scientific">Pseudonocardia yunnanensis</name>
    <dbReference type="NCBI Taxonomy" id="58107"/>
    <lineage>
        <taxon>Bacteria</taxon>
        <taxon>Bacillati</taxon>
        <taxon>Actinomycetota</taxon>
        <taxon>Actinomycetes</taxon>
        <taxon>Pseudonocardiales</taxon>
        <taxon>Pseudonocardiaceae</taxon>
        <taxon>Pseudonocardia</taxon>
    </lineage>
</organism>
<keyword evidence="3" id="KW-0028">Amino-acid biosynthesis</keyword>
<dbReference type="Gene3D" id="3.20.19.10">
    <property type="entry name" value="Aconitase, domain 4"/>
    <property type="match status" value="1"/>
</dbReference>
<feature type="domain" description="Aconitase A/isopropylmalate dehydratase small subunit swivel" evidence="4">
    <location>
        <begin position="57"/>
        <end position="112"/>
    </location>
</feature>